<dbReference type="InterPro" id="IPR036034">
    <property type="entry name" value="PDZ_sf"/>
</dbReference>
<dbReference type="InterPro" id="IPR043504">
    <property type="entry name" value="Peptidase_S1_PA_chymotrypsin"/>
</dbReference>
<evidence type="ECO:0000313" key="7">
    <source>
        <dbReference type="EMBL" id="GAA5167362.1"/>
    </source>
</evidence>
<dbReference type="Pfam" id="PF17820">
    <property type="entry name" value="PDZ_6"/>
    <property type="match status" value="1"/>
</dbReference>
<keyword evidence="5" id="KW-0812">Transmembrane</keyword>
<evidence type="ECO:0000313" key="8">
    <source>
        <dbReference type="Proteomes" id="UP001428817"/>
    </source>
</evidence>
<dbReference type="InterPro" id="IPR041489">
    <property type="entry name" value="PDZ_6"/>
</dbReference>
<evidence type="ECO:0000256" key="2">
    <source>
        <dbReference type="ARBA" id="ARBA00022670"/>
    </source>
</evidence>
<keyword evidence="5" id="KW-0472">Membrane</keyword>
<dbReference type="Gene3D" id="2.40.10.10">
    <property type="entry name" value="Trypsin-like serine proteases"/>
    <property type="match status" value="2"/>
</dbReference>
<dbReference type="SUPFAM" id="SSF50494">
    <property type="entry name" value="Trypsin-like serine proteases"/>
    <property type="match status" value="1"/>
</dbReference>
<comment type="similarity">
    <text evidence="1">Belongs to the peptidase S1C family.</text>
</comment>
<evidence type="ECO:0000256" key="1">
    <source>
        <dbReference type="ARBA" id="ARBA00010541"/>
    </source>
</evidence>
<feature type="compositionally biased region" description="Low complexity" evidence="4">
    <location>
        <begin position="80"/>
        <end position="91"/>
    </location>
</feature>
<evidence type="ECO:0000256" key="5">
    <source>
        <dbReference type="SAM" id="Phobius"/>
    </source>
</evidence>
<dbReference type="EMBL" id="BAABJP010000037">
    <property type="protein sequence ID" value="GAA5167362.1"/>
    <property type="molecule type" value="Genomic_DNA"/>
</dbReference>
<sequence>MDTKPAGSPIPYQTTSSGTSTPYGQLPPPPMPPPPGLPNGPSPAPRPKGRRRVAELAAIAVIAAAVGGGVGAWVGGPSDGPAGSAPASTGTLAQRAPTPGDLPAGPISEVAQRVLPSVVQLVGSTGEGSGVVLSADGLILTNAHVLESARDGGQLTAKFQDGSTAPVTVVGQDARADVAVVRARGVSGLTPIQLGNSDGLQVGQQVVAIGSPLGLAGTVTSGIVSALNRPVVTQQEQQPRSPLGGLDPFGTEQQQAPAQTSALDAIQTDAAINPGNSGGPLVDMQGRIVGLNSAIASLGGSGTRQSGSIGLGFSIPINQAKRIADELINTGHANQAQLGVSIRDGQPTGAQLAGVAPNSAAAKAGLQPGDVVTKIGTRLIEDADALVAAVNSAPPGGTISLTVTSGAGSPRNVSVTLDSVPAQ</sequence>
<dbReference type="PANTHER" id="PTHR43343">
    <property type="entry name" value="PEPTIDASE S12"/>
    <property type="match status" value="1"/>
</dbReference>
<feature type="region of interest" description="Disordered" evidence="4">
    <location>
        <begin position="80"/>
        <end position="105"/>
    </location>
</feature>
<dbReference type="InterPro" id="IPR009003">
    <property type="entry name" value="Peptidase_S1_PA"/>
</dbReference>
<dbReference type="SUPFAM" id="SSF50156">
    <property type="entry name" value="PDZ domain-like"/>
    <property type="match status" value="1"/>
</dbReference>
<evidence type="ECO:0000256" key="4">
    <source>
        <dbReference type="SAM" id="MobiDB-lite"/>
    </source>
</evidence>
<keyword evidence="3" id="KW-0378">Hydrolase</keyword>
<dbReference type="RefSeq" id="WP_185059854.1">
    <property type="nucleotide sequence ID" value="NZ_BAABJP010000037.1"/>
</dbReference>
<accession>A0ABP9QTR3</accession>
<evidence type="ECO:0000256" key="3">
    <source>
        <dbReference type="ARBA" id="ARBA00022801"/>
    </source>
</evidence>
<reference evidence="8" key="1">
    <citation type="journal article" date="2019" name="Int. J. Syst. Evol. Microbiol.">
        <title>The Global Catalogue of Microorganisms (GCM) 10K type strain sequencing project: providing services to taxonomists for standard genome sequencing and annotation.</title>
        <authorList>
            <consortium name="The Broad Institute Genomics Platform"/>
            <consortium name="The Broad Institute Genome Sequencing Center for Infectious Disease"/>
            <person name="Wu L."/>
            <person name="Ma J."/>
        </authorList>
    </citation>
    <scope>NUCLEOTIDE SEQUENCE [LARGE SCALE GENOMIC DNA]</scope>
    <source>
        <strain evidence="8">JCM 18303</strain>
    </source>
</reference>
<feature type="compositionally biased region" description="Pro residues" evidence="4">
    <location>
        <begin position="25"/>
        <end position="46"/>
    </location>
</feature>
<keyword evidence="8" id="KW-1185">Reference proteome</keyword>
<dbReference type="PANTHER" id="PTHR43343:SF3">
    <property type="entry name" value="PROTEASE DO-LIKE 8, CHLOROPLASTIC"/>
    <property type="match status" value="1"/>
</dbReference>
<comment type="caution">
    <text evidence="7">The sequence shown here is derived from an EMBL/GenBank/DDBJ whole genome shotgun (WGS) entry which is preliminary data.</text>
</comment>
<gene>
    <name evidence="7" type="ORF">GCM10023321_59990</name>
</gene>
<dbReference type="Gene3D" id="2.30.42.10">
    <property type="match status" value="1"/>
</dbReference>
<proteinExistence type="inferred from homology"/>
<dbReference type="InterPro" id="IPR001940">
    <property type="entry name" value="Peptidase_S1C"/>
</dbReference>
<feature type="region of interest" description="Disordered" evidence="4">
    <location>
        <begin position="232"/>
        <end position="254"/>
    </location>
</feature>
<feature type="region of interest" description="Disordered" evidence="4">
    <location>
        <begin position="1"/>
        <end position="51"/>
    </location>
</feature>
<name>A0ABP9QTR3_9PSEU</name>
<dbReference type="PRINTS" id="PR00834">
    <property type="entry name" value="PROTEASES2C"/>
</dbReference>
<protein>
    <submittedName>
        <fullName evidence="7">Trypsin-like peptidase domain-containing protein</fullName>
    </submittedName>
</protein>
<feature type="domain" description="PDZ" evidence="6">
    <location>
        <begin position="327"/>
        <end position="407"/>
    </location>
</feature>
<dbReference type="PROSITE" id="PS50106">
    <property type="entry name" value="PDZ"/>
    <property type="match status" value="1"/>
</dbReference>
<dbReference type="InterPro" id="IPR051201">
    <property type="entry name" value="Chloro_Bact_Ser_Proteases"/>
</dbReference>
<dbReference type="SMART" id="SM00228">
    <property type="entry name" value="PDZ"/>
    <property type="match status" value="1"/>
</dbReference>
<feature type="transmembrane region" description="Helical" evidence="5">
    <location>
        <begin position="56"/>
        <end position="76"/>
    </location>
</feature>
<organism evidence="7 8">
    <name type="scientific">Pseudonocardia eucalypti</name>
    <dbReference type="NCBI Taxonomy" id="648755"/>
    <lineage>
        <taxon>Bacteria</taxon>
        <taxon>Bacillati</taxon>
        <taxon>Actinomycetota</taxon>
        <taxon>Actinomycetes</taxon>
        <taxon>Pseudonocardiales</taxon>
        <taxon>Pseudonocardiaceae</taxon>
        <taxon>Pseudonocardia</taxon>
    </lineage>
</organism>
<evidence type="ECO:0000259" key="6">
    <source>
        <dbReference type="PROSITE" id="PS50106"/>
    </source>
</evidence>
<keyword evidence="2" id="KW-0645">Protease</keyword>
<dbReference type="Pfam" id="PF13365">
    <property type="entry name" value="Trypsin_2"/>
    <property type="match status" value="1"/>
</dbReference>
<feature type="compositionally biased region" description="Polar residues" evidence="4">
    <location>
        <begin position="11"/>
        <end position="21"/>
    </location>
</feature>
<dbReference type="Proteomes" id="UP001428817">
    <property type="component" value="Unassembled WGS sequence"/>
</dbReference>
<keyword evidence="5" id="KW-1133">Transmembrane helix</keyword>
<dbReference type="InterPro" id="IPR001478">
    <property type="entry name" value="PDZ"/>
</dbReference>